<reference evidence="2" key="1">
    <citation type="journal article" date="2015" name="Nature">
        <title>Complex archaea that bridge the gap between prokaryotes and eukaryotes.</title>
        <authorList>
            <person name="Spang A."/>
            <person name="Saw J.H."/>
            <person name="Jorgensen S.L."/>
            <person name="Zaremba-Niedzwiedzka K."/>
            <person name="Martijn J."/>
            <person name="Lind A.E."/>
            <person name="van Eijk R."/>
            <person name="Schleper C."/>
            <person name="Guy L."/>
            <person name="Ettema T.J."/>
        </authorList>
    </citation>
    <scope>NUCLEOTIDE SEQUENCE</scope>
</reference>
<evidence type="ECO:0000313" key="2">
    <source>
        <dbReference type="EMBL" id="KKN51103.1"/>
    </source>
</evidence>
<evidence type="ECO:0000256" key="1">
    <source>
        <dbReference type="SAM" id="MobiDB-lite"/>
    </source>
</evidence>
<sequence length="128" mass="14978">MTRPTVDEPNYPPERRLPIENHRRTLDRRNEPNRPPLTTSDVFGMRHQVLDFGCEMEKELKAHDHKTGWRELPVEALLRKLEIEIEELRVAIEFETITDAMGEAVDVGNFALMVWDRLRAEKETTDGI</sequence>
<feature type="region of interest" description="Disordered" evidence="1">
    <location>
        <begin position="1"/>
        <end position="41"/>
    </location>
</feature>
<gene>
    <name evidence="2" type="ORF">LCGC14_0626130</name>
</gene>
<comment type="caution">
    <text evidence="2">The sequence shown here is derived from an EMBL/GenBank/DDBJ whole genome shotgun (WGS) entry which is preliminary data.</text>
</comment>
<accession>A0A0F9UBU5</accession>
<proteinExistence type="predicted"/>
<dbReference type="AlphaFoldDB" id="A0A0F9UBU5"/>
<dbReference type="SUPFAM" id="SSF101386">
    <property type="entry name" value="all-alpha NTP pyrophosphatases"/>
    <property type="match status" value="1"/>
</dbReference>
<dbReference type="EMBL" id="LAZR01001079">
    <property type="protein sequence ID" value="KKN51103.1"/>
    <property type="molecule type" value="Genomic_DNA"/>
</dbReference>
<name>A0A0F9UBU5_9ZZZZ</name>
<feature type="compositionally biased region" description="Basic and acidic residues" evidence="1">
    <location>
        <begin position="13"/>
        <end position="32"/>
    </location>
</feature>
<organism evidence="2">
    <name type="scientific">marine sediment metagenome</name>
    <dbReference type="NCBI Taxonomy" id="412755"/>
    <lineage>
        <taxon>unclassified sequences</taxon>
        <taxon>metagenomes</taxon>
        <taxon>ecological metagenomes</taxon>
    </lineage>
</organism>
<protein>
    <submittedName>
        <fullName evidence="2">Uncharacterized protein</fullName>
    </submittedName>
</protein>